<feature type="domain" description="Pyridoxamine 5'-phosphate oxidase N-terminal" evidence="2">
    <location>
        <begin position="8"/>
        <end position="110"/>
    </location>
</feature>
<dbReference type="InterPro" id="IPR011576">
    <property type="entry name" value="Pyridox_Oxase_N"/>
</dbReference>
<dbReference type="Pfam" id="PF01243">
    <property type="entry name" value="PNPOx_N"/>
    <property type="match status" value="1"/>
</dbReference>
<evidence type="ECO:0000256" key="1">
    <source>
        <dbReference type="SAM" id="SignalP"/>
    </source>
</evidence>
<evidence type="ECO:0000313" key="4">
    <source>
        <dbReference type="Proteomes" id="UP000274786"/>
    </source>
</evidence>
<feature type="chain" id="PRO_5019842014" description="Pyridoxamine 5'-phosphate oxidase N-terminal domain-containing protein" evidence="1">
    <location>
        <begin position="22"/>
        <end position="167"/>
    </location>
</feature>
<reference evidence="3 4" key="1">
    <citation type="submission" date="2018-10" db="EMBL/GenBank/DDBJ databases">
        <title>Comparative analysis of microorganisms from saline springs in Andes Mountain Range, Colombia.</title>
        <authorList>
            <person name="Rubin E."/>
        </authorList>
    </citation>
    <scope>NUCLEOTIDE SEQUENCE [LARGE SCALE GENOMIC DNA]</scope>
    <source>
        <strain evidence="3 4">USBA GBX 843</strain>
    </source>
</reference>
<comment type="caution">
    <text evidence="3">The sequence shown here is derived from an EMBL/GenBank/DDBJ whole genome shotgun (WGS) entry which is preliminary data.</text>
</comment>
<proteinExistence type="predicted"/>
<gene>
    <name evidence="3" type="ORF">BCL79_0801</name>
</gene>
<evidence type="ECO:0000259" key="2">
    <source>
        <dbReference type="Pfam" id="PF01243"/>
    </source>
</evidence>
<keyword evidence="1" id="KW-0732">Signal</keyword>
<evidence type="ECO:0000313" key="3">
    <source>
        <dbReference type="EMBL" id="RLK56414.1"/>
    </source>
</evidence>
<name>A0A498CMQ8_9GAMM</name>
<dbReference type="SUPFAM" id="SSF50475">
    <property type="entry name" value="FMN-binding split barrel"/>
    <property type="match status" value="1"/>
</dbReference>
<sequence>MIPLPALLAAFLHSHSVLSLATSYDDIPWSASAFYAFDDEQTRLLLLSSLDTRHGEMLSINPQVAGTITDQFSDIQQIHGLQYTGTARHLDSPSEAAPALDLYYRRFPQAYGMTAPVWEIRLLHLKFTDNRVGFGSKTLWSRHDKDADPVLCRAHSRCAPFVSPRNA</sequence>
<dbReference type="InterPro" id="IPR011194">
    <property type="entry name" value="UPF0306"/>
</dbReference>
<dbReference type="Proteomes" id="UP000274786">
    <property type="component" value="Unassembled WGS sequence"/>
</dbReference>
<feature type="signal peptide" evidence="1">
    <location>
        <begin position="1"/>
        <end position="21"/>
    </location>
</feature>
<protein>
    <recommendedName>
        <fullName evidence="2">Pyridoxamine 5'-phosphate oxidase N-terminal domain-containing protein</fullName>
    </recommendedName>
</protein>
<dbReference type="AlphaFoldDB" id="A0A498CMQ8"/>
<dbReference type="RefSeq" id="WP_121037649.1">
    <property type="nucleotide sequence ID" value="NZ_RCDC01000004.1"/>
</dbReference>
<dbReference type="InterPro" id="IPR012349">
    <property type="entry name" value="Split_barrel_FMN-bd"/>
</dbReference>
<organism evidence="3 4">
    <name type="scientific">Stenotrophomonas rhizophila</name>
    <dbReference type="NCBI Taxonomy" id="216778"/>
    <lineage>
        <taxon>Bacteria</taxon>
        <taxon>Pseudomonadati</taxon>
        <taxon>Pseudomonadota</taxon>
        <taxon>Gammaproteobacteria</taxon>
        <taxon>Lysobacterales</taxon>
        <taxon>Lysobacteraceae</taxon>
        <taxon>Stenotrophomonas</taxon>
    </lineage>
</organism>
<dbReference type="PIRSF" id="PIRSF009554">
    <property type="entry name" value="UCP009554"/>
    <property type="match status" value="1"/>
</dbReference>
<accession>A0A498CMQ8</accession>
<dbReference type="Gene3D" id="2.30.110.10">
    <property type="entry name" value="Electron Transport, Fmn-binding Protein, Chain A"/>
    <property type="match status" value="1"/>
</dbReference>
<dbReference type="OrthoDB" id="8447155at2"/>
<dbReference type="EMBL" id="RCDC01000004">
    <property type="protein sequence ID" value="RLK56414.1"/>
    <property type="molecule type" value="Genomic_DNA"/>
</dbReference>